<dbReference type="AlphaFoldDB" id="I3TE12"/>
<sequence length="447" mass="49872">MAALSGSELASRFVSKALEMGFSDVAVLVEDVSRVMVKFANSQPSVVQRWDISVASLYLSKNKRLYTGSVVLDRLRDLDKLLHEISYVVDRVSESELYAPLPEPGKKAGGFSFVDTRVVESMKDPSRLAELVLEASAREHKVDFTAGKVDLWLRRKHLATSTGALLEEESTGVEVYVRSFKEDGSGQWGFSSRSLDEKKIEETALKASELAHESRGRSPVEPGVYDVILSPLVFSQLLNVVAWMSTGLSVLTGTSIFADKRPGEQVASPLLTVWDAPRDEKLPHSTGFDDEALETYNKPIIEKGVLKNILHNSKTAAKLNAKPTGNAGWVSPRAWNLVVEGGDYKFDELVSEVKRGVFITNNWYTRLQNYVEGVFSTIARDAIFLVESGRIVKPLERLRIADKLPNILKNVAGLTRDTYDIMWWEVRIPTRAPYALIRNVNITKHFV</sequence>
<feature type="domain" description="Metalloprotease TldD/E central" evidence="2">
    <location>
        <begin position="126"/>
        <end position="213"/>
    </location>
</feature>
<gene>
    <name evidence="3" type="ordered locus">TCELL_0575</name>
</gene>
<dbReference type="EMBL" id="CP003531">
    <property type="protein sequence ID" value="AFK51000.1"/>
    <property type="molecule type" value="Genomic_DNA"/>
</dbReference>
<dbReference type="PANTHER" id="PTHR43666:SF1">
    <property type="entry name" value="CONSERVED PROTEIN"/>
    <property type="match status" value="1"/>
</dbReference>
<dbReference type="Gene3D" id="3.30.2290.10">
    <property type="entry name" value="PmbA/TldD superfamily"/>
    <property type="match status" value="1"/>
</dbReference>
<accession>I3TE12</accession>
<proteinExistence type="predicted"/>
<dbReference type="eggNOG" id="arCOG00322">
    <property type="taxonomic scope" value="Archaea"/>
</dbReference>
<keyword evidence="4" id="KW-1185">Reference proteome</keyword>
<dbReference type="Proteomes" id="UP000005270">
    <property type="component" value="Chromosome"/>
</dbReference>
<evidence type="ECO:0000259" key="2">
    <source>
        <dbReference type="Pfam" id="PF19290"/>
    </source>
</evidence>
<dbReference type="SUPFAM" id="SSF111283">
    <property type="entry name" value="Putative modulator of DNA gyrase, PmbA/TldD"/>
    <property type="match status" value="1"/>
</dbReference>
<dbReference type="GeneID" id="13012879"/>
<dbReference type="OrthoDB" id="84520at2157"/>
<dbReference type="HOGENOM" id="CLU_026425_4_1_2"/>
<dbReference type="RefSeq" id="WP_014737250.1">
    <property type="nucleotide sequence ID" value="NC_017954.1"/>
</dbReference>
<dbReference type="GO" id="GO:0006508">
    <property type="term" value="P:proteolysis"/>
    <property type="evidence" value="ECO:0007669"/>
    <property type="project" value="InterPro"/>
</dbReference>
<name>I3TE12_THEC1</name>
<dbReference type="InterPro" id="IPR045570">
    <property type="entry name" value="Metalloprtase-TldD/E_cen_dom"/>
</dbReference>
<reference evidence="3 4" key="1">
    <citation type="journal article" date="2012" name="J. Bacteriol.">
        <title>Complete genome sequence of the hyperthermophilic cellulolytic Crenarchaeon 'Thermogladius cellulolyticus' 1633.</title>
        <authorList>
            <person name="Mardanov A.V."/>
            <person name="Kochetkova T.V."/>
            <person name="Beletsky A.V."/>
            <person name="Bonch-Osmolovskaya E.A."/>
            <person name="Ravin N.V."/>
            <person name="Skryabin K.G."/>
        </authorList>
    </citation>
    <scope>NUCLEOTIDE SEQUENCE [LARGE SCALE GENOMIC DNA]</scope>
    <source>
        <strain evidence="4">DSM 22663 / VKM B-2946 / 1633</strain>
    </source>
</reference>
<dbReference type="InterPro" id="IPR045569">
    <property type="entry name" value="Metalloprtase-TldD/E_C"/>
</dbReference>
<dbReference type="PANTHER" id="PTHR43666">
    <property type="entry name" value="TLDD PROTEIN"/>
    <property type="match status" value="1"/>
</dbReference>
<evidence type="ECO:0000313" key="3">
    <source>
        <dbReference type="EMBL" id="AFK51000.1"/>
    </source>
</evidence>
<dbReference type="InParanoid" id="I3TE12"/>
<dbReference type="GO" id="GO:0008237">
    <property type="term" value="F:metallopeptidase activity"/>
    <property type="evidence" value="ECO:0007669"/>
    <property type="project" value="InterPro"/>
</dbReference>
<dbReference type="Pfam" id="PF19290">
    <property type="entry name" value="PmbA_TldD_2nd"/>
    <property type="match status" value="1"/>
</dbReference>
<dbReference type="InterPro" id="IPR035068">
    <property type="entry name" value="TldD/PmbA_N"/>
</dbReference>
<evidence type="ECO:0000313" key="4">
    <source>
        <dbReference type="Proteomes" id="UP000005270"/>
    </source>
</evidence>
<evidence type="ECO:0000259" key="1">
    <source>
        <dbReference type="Pfam" id="PF19289"/>
    </source>
</evidence>
<organism evidence="3 4">
    <name type="scientific">Thermogladius calderae (strain DSM 22663 / VKM B-2946 / 1633)</name>
    <dbReference type="NCBI Taxonomy" id="1184251"/>
    <lineage>
        <taxon>Archaea</taxon>
        <taxon>Thermoproteota</taxon>
        <taxon>Thermoprotei</taxon>
        <taxon>Desulfurococcales</taxon>
        <taxon>Desulfurococcaceae</taxon>
        <taxon>Thermogladius</taxon>
    </lineage>
</organism>
<dbReference type="STRING" id="1184251.TCELL_0575"/>
<dbReference type="Pfam" id="PF19289">
    <property type="entry name" value="PmbA_TldD_3rd"/>
    <property type="match status" value="1"/>
</dbReference>
<protein>
    <submittedName>
        <fullName evidence="3">Peptidase U62, modulator of DNA gyrase</fullName>
    </submittedName>
</protein>
<dbReference type="InterPro" id="IPR036059">
    <property type="entry name" value="TldD/PmbA_sf"/>
</dbReference>
<feature type="domain" description="Metalloprotease TldD/E C-terminal" evidence="1">
    <location>
        <begin position="222"/>
        <end position="443"/>
    </location>
</feature>
<dbReference type="KEGG" id="thg:TCELL_0575"/>